<feature type="transmembrane region" description="Helical" evidence="1">
    <location>
        <begin position="508"/>
        <end position="525"/>
    </location>
</feature>
<dbReference type="EMBL" id="PEBV01000062">
    <property type="protein sequence ID" value="PTQ50921.1"/>
    <property type="molecule type" value="Genomic_DNA"/>
</dbReference>
<feature type="transmembrane region" description="Helical" evidence="1">
    <location>
        <begin position="397"/>
        <end position="417"/>
    </location>
</feature>
<keyword evidence="1" id="KW-0812">Transmembrane</keyword>
<proteinExistence type="predicted"/>
<feature type="transmembrane region" description="Helical" evidence="1">
    <location>
        <begin position="163"/>
        <end position="184"/>
    </location>
</feature>
<name>A0A2T5G406_HYDSH</name>
<reference evidence="2 3" key="1">
    <citation type="submission" date="2017-08" db="EMBL/GenBank/DDBJ databases">
        <title>Burning lignite coal seam in the remote Altai Mountains harbors a hydrogen-driven thermophilic microbial community.</title>
        <authorList>
            <person name="Kadnikov V.V."/>
            <person name="Mardanov A.V."/>
            <person name="Ivasenko D."/>
            <person name="Beletsky A.V."/>
            <person name="Karnachuk O.V."/>
            <person name="Ravin N.V."/>
        </authorList>
    </citation>
    <scope>NUCLEOTIDE SEQUENCE [LARGE SCALE GENOMIC DNA]</scope>
    <source>
        <strain evidence="2">AL33</strain>
    </source>
</reference>
<feature type="transmembrane region" description="Helical" evidence="1">
    <location>
        <begin position="691"/>
        <end position="712"/>
    </location>
</feature>
<feature type="transmembrane region" description="Helical" evidence="1">
    <location>
        <begin position="649"/>
        <end position="671"/>
    </location>
</feature>
<sequence>MYSYFTYLADKPLFRLFYRAIEVLTSSAMVLFLVNRADGGWGEGLAGAALLVFYTFIILFSVISIRPEIFKREYHFSFYRMSRTSDESFYRSVLWEDVAARWLYHLPSRFPFMVGSMSVMGMRAIPLLMLGDSLALAAYMHRATRGLGGTAGLQTLRTVLKGILERGIVGFFAYGMGVLIARFLELVRGVMLHRGISLETWLAVEAAVRSEGRRFLEAFSLSPSAVTAFVEGPMWIGALLFVPGPVLLAVFYSTRFQIEPAVKTFRMPRLIVERCLSAERTAHRSEGAFVLDRLRLLRRQDRLAHPWWMWGAPTGFVAALAFLLPLLALAHNPYVRAFLIFIVFFIALQSVANDIQFDFRDVFYYRSDLRRLPLYHLLGVERPETFLRSKMELLSCLLRRIAGVPLVILGTVAFIFLGVRAVILGVVAAFVFRAFLKGAVFWAASIPYRKFLLAFHLKSFRLRPPEEERIDEQLFQIVVDYPQRVLVYASIFGSLVVAMFGLVRGAGWLVYGLAFFGIWTLFLTFRFREAFGVNPEREKRASLPFWLSATGTSLFVFGIGTVGGFAVGGALGEMSGVSDSLLETALPWRTVLVNNGRVTLLLFALGLVSFGFGALLVLLFQGFVLGGSVRVAVDAVGWEMVFRKVLPHAFLEIMAVSLIAGASFTGLRVIRSVRREGRLSGECLRTWLQEVAWALLLGAILLTVAAFVEAYVSSRG</sequence>
<accession>A0A2T5G406</accession>
<dbReference type="InterPro" id="IPR002798">
    <property type="entry name" value="SpoIIM-like"/>
</dbReference>
<keyword evidence="1" id="KW-1133">Transmembrane helix</keyword>
<dbReference type="AlphaFoldDB" id="A0A2T5G406"/>
<organism evidence="2 3">
    <name type="scientific">Hydrogenibacillus schlegelii</name>
    <name type="common">Bacillus schlegelii</name>
    <dbReference type="NCBI Taxonomy" id="1484"/>
    <lineage>
        <taxon>Bacteria</taxon>
        <taxon>Bacillati</taxon>
        <taxon>Bacillota</taxon>
        <taxon>Bacilli</taxon>
        <taxon>Bacillales</taxon>
        <taxon>Bacillales Family X. Incertae Sedis</taxon>
        <taxon>Hydrogenibacillus</taxon>
    </lineage>
</organism>
<feature type="transmembrane region" description="Helical" evidence="1">
    <location>
        <begin position="334"/>
        <end position="352"/>
    </location>
</feature>
<gene>
    <name evidence="2" type="ORF">HSCHL_2212</name>
</gene>
<keyword evidence="1" id="KW-0472">Membrane</keyword>
<dbReference type="Pfam" id="PF01944">
    <property type="entry name" value="SpoIIM"/>
    <property type="match status" value="1"/>
</dbReference>
<feature type="transmembrane region" description="Helical" evidence="1">
    <location>
        <begin position="16"/>
        <end position="34"/>
    </location>
</feature>
<feature type="transmembrane region" description="Helical" evidence="1">
    <location>
        <begin position="307"/>
        <end position="328"/>
    </location>
</feature>
<feature type="transmembrane region" description="Helical" evidence="1">
    <location>
        <begin position="46"/>
        <end position="67"/>
    </location>
</feature>
<dbReference type="Proteomes" id="UP000244180">
    <property type="component" value="Unassembled WGS sequence"/>
</dbReference>
<feature type="transmembrane region" description="Helical" evidence="1">
    <location>
        <begin position="545"/>
        <end position="571"/>
    </location>
</feature>
<feature type="transmembrane region" description="Helical" evidence="1">
    <location>
        <begin position="124"/>
        <end position="142"/>
    </location>
</feature>
<feature type="transmembrane region" description="Helical" evidence="1">
    <location>
        <begin position="423"/>
        <end position="444"/>
    </location>
</feature>
<evidence type="ECO:0000313" key="3">
    <source>
        <dbReference type="Proteomes" id="UP000244180"/>
    </source>
</evidence>
<comment type="caution">
    <text evidence="2">The sequence shown here is derived from an EMBL/GenBank/DDBJ whole genome shotgun (WGS) entry which is preliminary data.</text>
</comment>
<evidence type="ECO:0000313" key="2">
    <source>
        <dbReference type="EMBL" id="PTQ50921.1"/>
    </source>
</evidence>
<dbReference type="PANTHER" id="PTHR35337:SF1">
    <property type="entry name" value="SLR1478 PROTEIN"/>
    <property type="match status" value="1"/>
</dbReference>
<protein>
    <recommendedName>
        <fullName evidence="4">Stage II sporulation protein M</fullName>
    </recommendedName>
</protein>
<feature type="transmembrane region" description="Helical" evidence="1">
    <location>
        <begin position="485"/>
        <end position="502"/>
    </location>
</feature>
<evidence type="ECO:0000256" key="1">
    <source>
        <dbReference type="SAM" id="Phobius"/>
    </source>
</evidence>
<feature type="transmembrane region" description="Helical" evidence="1">
    <location>
        <begin position="234"/>
        <end position="253"/>
    </location>
</feature>
<feature type="transmembrane region" description="Helical" evidence="1">
    <location>
        <begin position="598"/>
        <end position="620"/>
    </location>
</feature>
<evidence type="ECO:0008006" key="4">
    <source>
        <dbReference type="Google" id="ProtNLM"/>
    </source>
</evidence>
<dbReference type="PANTHER" id="PTHR35337">
    <property type="entry name" value="SLR1478 PROTEIN"/>
    <property type="match status" value="1"/>
</dbReference>